<sequence>MTRMTPESAPLLQTSAQHQREDIWPSMSDLLSSGTTYHGESLAEDGFELGALPGVDLMIGPPPSIQNVETHQI</sequence>
<dbReference type="Proteomes" id="UP000499080">
    <property type="component" value="Unassembled WGS sequence"/>
</dbReference>
<protein>
    <submittedName>
        <fullName evidence="1">Uncharacterized protein</fullName>
    </submittedName>
</protein>
<keyword evidence="2" id="KW-1185">Reference proteome</keyword>
<gene>
    <name evidence="1" type="ORF">AVEN_96085_1</name>
</gene>
<dbReference type="EMBL" id="BGPR01000050">
    <property type="protein sequence ID" value="GBL86862.1"/>
    <property type="molecule type" value="Genomic_DNA"/>
</dbReference>
<dbReference type="AlphaFoldDB" id="A0A4Y2B3E8"/>
<accession>A0A4Y2B3E8</accession>
<reference evidence="1 2" key="1">
    <citation type="journal article" date="2019" name="Sci. Rep.">
        <title>Orb-weaving spider Araneus ventricosus genome elucidates the spidroin gene catalogue.</title>
        <authorList>
            <person name="Kono N."/>
            <person name="Nakamura H."/>
            <person name="Ohtoshi R."/>
            <person name="Moran D.A.P."/>
            <person name="Shinohara A."/>
            <person name="Yoshida Y."/>
            <person name="Fujiwara M."/>
            <person name="Mori M."/>
            <person name="Tomita M."/>
            <person name="Arakawa K."/>
        </authorList>
    </citation>
    <scope>NUCLEOTIDE SEQUENCE [LARGE SCALE GENOMIC DNA]</scope>
</reference>
<organism evidence="1 2">
    <name type="scientific">Araneus ventricosus</name>
    <name type="common">Orbweaver spider</name>
    <name type="synonym">Epeira ventricosa</name>
    <dbReference type="NCBI Taxonomy" id="182803"/>
    <lineage>
        <taxon>Eukaryota</taxon>
        <taxon>Metazoa</taxon>
        <taxon>Ecdysozoa</taxon>
        <taxon>Arthropoda</taxon>
        <taxon>Chelicerata</taxon>
        <taxon>Arachnida</taxon>
        <taxon>Araneae</taxon>
        <taxon>Araneomorphae</taxon>
        <taxon>Entelegynae</taxon>
        <taxon>Araneoidea</taxon>
        <taxon>Araneidae</taxon>
        <taxon>Araneus</taxon>
    </lineage>
</organism>
<name>A0A4Y2B3E8_ARAVE</name>
<evidence type="ECO:0000313" key="1">
    <source>
        <dbReference type="EMBL" id="GBL86862.1"/>
    </source>
</evidence>
<proteinExistence type="predicted"/>
<comment type="caution">
    <text evidence="1">The sequence shown here is derived from an EMBL/GenBank/DDBJ whole genome shotgun (WGS) entry which is preliminary data.</text>
</comment>
<evidence type="ECO:0000313" key="2">
    <source>
        <dbReference type="Proteomes" id="UP000499080"/>
    </source>
</evidence>